<dbReference type="STRING" id="554155.C5FUQ5"/>
<dbReference type="AlphaFoldDB" id="C5FUQ5"/>
<dbReference type="EMBL" id="DS995706">
    <property type="protein sequence ID" value="EEQ33639.1"/>
    <property type="molecule type" value="Genomic_DNA"/>
</dbReference>
<dbReference type="VEuPathDB" id="FungiDB:MCYG_06458"/>
<dbReference type="OrthoDB" id="6359816at2759"/>
<dbReference type="Gene3D" id="3.30.710.10">
    <property type="entry name" value="Potassium Channel Kv1.1, Chain A"/>
    <property type="match status" value="1"/>
</dbReference>
<dbReference type="Proteomes" id="UP000002035">
    <property type="component" value="Unassembled WGS sequence"/>
</dbReference>
<dbReference type="PANTHER" id="PTHR47843">
    <property type="entry name" value="BTB DOMAIN-CONTAINING PROTEIN-RELATED"/>
    <property type="match status" value="1"/>
</dbReference>
<accession>C5FUQ5</accession>
<evidence type="ECO:0000313" key="2">
    <source>
        <dbReference type="Proteomes" id="UP000002035"/>
    </source>
</evidence>
<dbReference type="RefSeq" id="XP_002844494.1">
    <property type="nucleotide sequence ID" value="XM_002844448.1"/>
</dbReference>
<proteinExistence type="predicted"/>
<dbReference type="HOGENOM" id="CLU_057752_1_1_1"/>
<evidence type="ECO:0000313" key="1">
    <source>
        <dbReference type="EMBL" id="EEQ33639.1"/>
    </source>
</evidence>
<dbReference type="OMA" id="KSIRACW"/>
<dbReference type="GeneID" id="9222266"/>
<dbReference type="PANTHER" id="PTHR47843:SF5">
    <property type="entry name" value="BTB_POZ DOMAIN PROTEIN"/>
    <property type="match status" value="1"/>
</dbReference>
<protein>
    <submittedName>
        <fullName evidence="1">BTB/POZ domain-containing protein</fullName>
    </submittedName>
</protein>
<dbReference type="InterPro" id="IPR011333">
    <property type="entry name" value="SKP1/BTB/POZ_sf"/>
</dbReference>
<dbReference type="eggNOG" id="ENOG502SQDU">
    <property type="taxonomic scope" value="Eukaryota"/>
</dbReference>
<sequence length="225" mass="25161">MENSTETDNAFTLSSSVKRLTLLNTFPAVNSPILPSRWTEAFSNEVELKEAEPDAIATIIRFLYGFNYGSSSGGNTRTSPILFDAQIYGLADRYGIPSLKKHVKDKFSKSIRACWDMDDFPLVIEEVYSSTPAAVRDLRDLVAGISYEFRSKLLVKEEFIRVLDSCSCFAADLVRLGASSESMAKYRCPVYRCPVCGKRWGCDANVRFCVLCGKSYSGWSLFVVK</sequence>
<reference evidence="2" key="1">
    <citation type="journal article" date="2012" name="MBio">
        <title>Comparative genome analysis of Trichophyton rubrum and related dermatophytes reveals candidate genes involved in infection.</title>
        <authorList>
            <person name="Martinez D.A."/>
            <person name="Oliver B.G."/>
            <person name="Graeser Y."/>
            <person name="Goldberg J.M."/>
            <person name="Li W."/>
            <person name="Martinez-Rossi N.M."/>
            <person name="Monod M."/>
            <person name="Shelest E."/>
            <person name="Barton R.C."/>
            <person name="Birch E."/>
            <person name="Brakhage A.A."/>
            <person name="Chen Z."/>
            <person name="Gurr S.J."/>
            <person name="Heiman D."/>
            <person name="Heitman J."/>
            <person name="Kosti I."/>
            <person name="Rossi A."/>
            <person name="Saif S."/>
            <person name="Samalova M."/>
            <person name="Saunders C.W."/>
            <person name="Shea T."/>
            <person name="Summerbell R.C."/>
            <person name="Xu J."/>
            <person name="Young S."/>
            <person name="Zeng Q."/>
            <person name="Birren B.W."/>
            <person name="Cuomo C.A."/>
            <person name="White T.C."/>
        </authorList>
    </citation>
    <scope>NUCLEOTIDE SEQUENCE [LARGE SCALE GENOMIC DNA]</scope>
    <source>
        <strain evidence="2">ATCC MYA-4605 / CBS 113480</strain>
    </source>
</reference>
<organism evidence="1 2">
    <name type="scientific">Arthroderma otae (strain ATCC MYA-4605 / CBS 113480)</name>
    <name type="common">Microsporum canis</name>
    <dbReference type="NCBI Taxonomy" id="554155"/>
    <lineage>
        <taxon>Eukaryota</taxon>
        <taxon>Fungi</taxon>
        <taxon>Dikarya</taxon>
        <taxon>Ascomycota</taxon>
        <taxon>Pezizomycotina</taxon>
        <taxon>Eurotiomycetes</taxon>
        <taxon>Eurotiomycetidae</taxon>
        <taxon>Onygenales</taxon>
        <taxon>Arthrodermataceae</taxon>
        <taxon>Microsporum</taxon>
    </lineage>
</organism>
<keyword evidence="2" id="KW-1185">Reference proteome</keyword>
<name>C5FUQ5_ARTOC</name>
<gene>
    <name evidence="1" type="ORF">MCYG_06458</name>
</gene>